<evidence type="ECO:0000313" key="2">
    <source>
        <dbReference type="Proteomes" id="UP000807159"/>
    </source>
</evidence>
<evidence type="ECO:0000313" key="1">
    <source>
        <dbReference type="EMBL" id="KAH8483982.1"/>
    </source>
</evidence>
<dbReference type="EMBL" id="JACEGQ020000017">
    <property type="protein sequence ID" value="KAH8483982.1"/>
    <property type="molecule type" value="Genomic_DNA"/>
</dbReference>
<dbReference type="AlphaFoldDB" id="A0A8T2WU80"/>
<sequence length="103" mass="11480">MPKVVETQPILLQLILVFVIFSGFLENGNAGITSAFIRSEWPSIDIPLDIEVFAVPKGHNAPQQEIEPCVFGGRILEEEDDNVDLTIVQKIEERERCSADGRS</sequence>
<name>A0A8T2WU80_POPDE</name>
<comment type="caution">
    <text evidence="1">The sequence shown here is derived from an EMBL/GenBank/DDBJ whole genome shotgun (WGS) entry which is preliminary data.</text>
</comment>
<accession>A0A8T2WU80</accession>
<reference evidence="1" key="1">
    <citation type="journal article" date="2021" name="J. Hered.">
        <title>Genome Assembly of Salicaceae Populus deltoides (Eastern Cottonwood) I-69 Based on Nanopore Sequencing and Hi-C Technologies.</title>
        <authorList>
            <person name="Bai S."/>
            <person name="Wu H."/>
            <person name="Zhang J."/>
            <person name="Pan Z."/>
            <person name="Zhao W."/>
            <person name="Li Z."/>
            <person name="Tong C."/>
        </authorList>
    </citation>
    <scope>NUCLEOTIDE SEQUENCE</scope>
    <source>
        <tissue evidence="1">Leaf</tissue>
    </source>
</reference>
<proteinExistence type="predicted"/>
<organism evidence="1 2">
    <name type="scientific">Populus deltoides</name>
    <name type="common">Eastern poplar</name>
    <name type="synonym">Eastern cottonwood</name>
    <dbReference type="NCBI Taxonomy" id="3696"/>
    <lineage>
        <taxon>Eukaryota</taxon>
        <taxon>Viridiplantae</taxon>
        <taxon>Streptophyta</taxon>
        <taxon>Embryophyta</taxon>
        <taxon>Tracheophyta</taxon>
        <taxon>Spermatophyta</taxon>
        <taxon>Magnoliopsida</taxon>
        <taxon>eudicotyledons</taxon>
        <taxon>Gunneridae</taxon>
        <taxon>Pentapetalae</taxon>
        <taxon>rosids</taxon>
        <taxon>fabids</taxon>
        <taxon>Malpighiales</taxon>
        <taxon>Salicaceae</taxon>
        <taxon>Saliceae</taxon>
        <taxon>Populus</taxon>
    </lineage>
</organism>
<protein>
    <submittedName>
        <fullName evidence="1">Uncharacterized protein</fullName>
    </submittedName>
</protein>
<gene>
    <name evidence="1" type="ORF">H0E87_028418</name>
</gene>
<keyword evidence="2" id="KW-1185">Reference proteome</keyword>
<dbReference type="Proteomes" id="UP000807159">
    <property type="component" value="Chromosome 17"/>
</dbReference>